<feature type="domain" description="PFU" evidence="6">
    <location>
        <begin position="358"/>
        <end position="454"/>
    </location>
</feature>
<name>A0A8T2QY97_CERRI</name>
<dbReference type="InterPro" id="IPR036322">
    <property type="entry name" value="WD40_repeat_dom_sf"/>
</dbReference>
<dbReference type="Proteomes" id="UP000825935">
    <property type="component" value="Chromosome 31"/>
</dbReference>
<dbReference type="OMA" id="DKCIYYW"/>
<dbReference type="Gene3D" id="2.130.10.10">
    <property type="entry name" value="YVTN repeat-like/Quinoprotein amine dehydrogenase"/>
    <property type="match status" value="1"/>
</dbReference>
<feature type="repeat" description="WD" evidence="5">
    <location>
        <begin position="14"/>
        <end position="44"/>
    </location>
</feature>
<feature type="repeat" description="WD" evidence="5">
    <location>
        <begin position="223"/>
        <end position="254"/>
    </location>
</feature>
<sequence>MEQEATEFRLSRQLYGHQEDVRGIGVCGENKFATGSRDKTVRLWVADHENNYMLEKTMVGHTSFVGPVAWLPPSESFPAGGLVSGGMDTLVIVWNIEDSKQVYTLRGHESQVTSVVIDDQGDIFSASQDWSIRRWRQGQCLEILKGHQGPVQAIVMLPSGEMVTGSSDCTIKIWKGSKCIRTFSGHSDTVRGLALMPNVGILSASHDGSIRLWSVSGDTLLEMVGHTAIVYCVAASSSGIVASGSEDCLAKVWKDGTCCQSIQHPGCVWDVKFLPNGDLITACSDGVVRVWTKDPSRVASLEETEAYEAHLSAYRTQTKMVGGVNIQDLPGRDALLQPGSKNGKKLIIREGDNAVAYSWNAKEYLWDRIGEVVDGPGNFEGRPTLNGQQYDFVFDVAVEDGGPVHKLPYNRGDNPYTVADKWLLSEDLPLTYRQQVVEFILQNTGQNVPMVDTPFSDPYSGGSAYVPQQQPNWMNGSLSESSGVPQSYTSKHIPKKGMLLFDTAQYDSIMKKLESFNSSLAADESTKGLSLNDEELKNLRATISILKDESHYHTSSLKDKNLVELQKLLLTWPTSLLFPALDILRITLLHPQGAELFAQKAESGKDVLRQILQRACEPPDANQLLGIRAAVNAFRHSVLRKWVLHNRSEILDFFSDCQTSSQKNIRVAYSTLLLNYSVLLIETKDEAGQIQVLSAALEMAGPQEMDPICRYRSLVTVGSLVANGLVKSIALDLDVKSLADSAIASPENSVSEVGKDIQYFLK</sequence>
<dbReference type="SMART" id="SM00320">
    <property type="entry name" value="WD40"/>
    <property type="match status" value="7"/>
</dbReference>
<dbReference type="InterPro" id="IPR001680">
    <property type="entry name" value="WD40_rpt"/>
</dbReference>
<evidence type="ECO:0000313" key="8">
    <source>
        <dbReference type="EMBL" id="KAH7288375.1"/>
    </source>
</evidence>
<dbReference type="PANTHER" id="PTHR19849:SF0">
    <property type="entry name" value="PHOSPHOLIPASE A-2-ACTIVATING PROTEIN"/>
    <property type="match status" value="1"/>
</dbReference>
<feature type="repeat" description="WD" evidence="5">
    <location>
        <begin position="58"/>
        <end position="104"/>
    </location>
</feature>
<keyword evidence="2" id="KW-0963">Cytoplasm</keyword>
<dbReference type="PROSITE" id="PS51396">
    <property type="entry name" value="PUL"/>
    <property type="match status" value="1"/>
</dbReference>
<keyword evidence="9" id="KW-1185">Reference proteome</keyword>
<dbReference type="InterPro" id="IPR015943">
    <property type="entry name" value="WD40/YVTN_repeat-like_dom_sf"/>
</dbReference>
<evidence type="ECO:0000256" key="4">
    <source>
        <dbReference type="ARBA" id="ARBA00022737"/>
    </source>
</evidence>
<organism evidence="8 9">
    <name type="scientific">Ceratopteris richardii</name>
    <name type="common">Triangle waterfern</name>
    <dbReference type="NCBI Taxonomy" id="49495"/>
    <lineage>
        <taxon>Eukaryota</taxon>
        <taxon>Viridiplantae</taxon>
        <taxon>Streptophyta</taxon>
        <taxon>Embryophyta</taxon>
        <taxon>Tracheophyta</taxon>
        <taxon>Polypodiopsida</taxon>
        <taxon>Polypodiidae</taxon>
        <taxon>Polypodiales</taxon>
        <taxon>Pteridineae</taxon>
        <taxon>Pteridaceae</taxon>
        <taxon>Parkerioideae</taxon>
        <taxon>Ceratopteris</taxon>
    </lineage>
</organism>
<feature type="domain" description="PUL" evidence="7">
    <location>
        <begin position="491"/>
        <end position="760"/>
    </location>
</feature>
<dbReference type="Pfam" id="PF00400">
    <property type="entry name" value="WD40"/>
    <property type="match status" value="6"/>
</dbReference>
<evidence type="ECO:0000256" key="3">
    <source>
        <dbReference type="ARBA" id="ARBA00022574"/>
    </source>
</evidence>
<feature type="repeat" description="WD" evidence="5">
    <location>
        <begin position="183"/>
        <end position="223"/>
    </location>
</feature>
<dbReference type="PRINTS" id="PR00320">
    <property type="entry name" value="GPROTEINBRPT"/>
</dbReference>
<dbReference type="AlphaFoldDB" id="A0A8T2QY97"/>
<proteinExistence type="predicted"/>
<evidence type="ECO:0008006" key="10">
    <source>
        <dbReference type="Google" id="ProtNLM"/>
    </source>
</evidence>
<reference evidence="8" key="1">
    <citation type="submission" date="2021-08" db="EMBL/GenBank/DDBJ databases">
        <title>WGS assembly of Ceratopteris richardii.</title>
        <authorList>
            <person name="Marchant D.B."/>
            <person name="Chen G."/>
            <person name="Jenkins J."/>
            <person name="Shu S."/>
            <person name="Leebens-Mack J."/>
            <person name="Grimwood J."/>
            <person name="Schmutz J."/>
            <person name="Soltis P."/>
            <person name="Soltis D."/>
            <person name="Chen Z.-H."/>
        </authorList>
    </citation>
    <scope>NUCLEOTIDE SEQUENCE</scope>
    <source>
        <strain evidence="8">Whitten #5841</strain>
        <tissue evidence="8">Leaf</tissue>
    </source>
</reference>
<evidence type="ECO:0000256" key="2">
    <source>
        <dbReference type="ARBA" id="ARBA00022490"/>
    </source>
</evidence>
<comment type="caution">
    <text evidence="8">The sequence shown here is derived from an EMBL/GenBank/DDBJ whole genome shotgun (WGS) entry which is preliminary data.</text>
</comment>
<dbReference type="InterPro" id="IPR011989">
    <property type="entry name" value="ARM-like"/>
</dbReference>
<dbReference type="OrthoDB" id="10265988at2759"/>
<dbReference type="InterPro" id="IPR020472">
    <property type="entry name" value="WD40_PAC1"/>
</dbReference>
<feature type="repeat" description="WD" evidence="5">
    <location>
        <begin position="144"/>
        <end position="175"/>
    </location>
</feature>
<protein>
    <recommendedName>
        <fullName evidence="10">Phospholipase A-2-activating protein</fullName>
    </recommendedName>
</protein>
<dbReference type="Pfam" id="PF09070">
    <property type="entry name" value="PFU"/>
    <property type="match status" value="1"/>
</dbReference>
<evidence type="ECO:0000256" key="1">
    <source>
        <dbReference type="ARBA" id="ARBA00004496"/>
    </source>
</evidence>
<comment type="subcellular location">
    <subcellularLocation>
        <location evidence="1">Cytoplasm</location>
    </subcellularLocation>
</comment>
<dbReference type="InterPro" id="IPR015155">
    <property type="entry name" value="PFU"/>
</dbReference>
<keyword evidence="3 5" id="KW-0853">WD repeat</keyword>
<evidence type="ECO:0000256" key="5">
    <source>
        <dbReference type="PROSITE-ProRule" id="PRU00221"/>
    </source>
</evidence>
<dbReference type="GO" id="GO:0010992">
    <property type="term" value="P:ubiquitin recycling"/>
    <property type="evidence" value="ECO:0007669"/>
    <property type="project" value="TreeGrafter"/>
</dbReference>
<dbReference type="PROSITE" id="PS50082">
    <property type="entry name" value="WD_REPEATS_2"/>
    <property type="match status" value="6"/>
</dbReference>
<evidence type="ECO:0000259" key="7">
    <source>
        <dbReference type="PROSITE" id="PS51396"/>
    </source>
</evidence>
<dbReference type="GO" id="GO:0043161">
    <property type="term" value="P:proteasome-mediated ubiquitin-dependent protein catabolic process"/>
    <property type="evidence" value="ECO:0007669"/>
    <property type="project" value="TreeGrafter"/>
</dbReference>
<evidence type="ECO:0000313" key="9">
    <source>
        <dbReference type="Proteomes" id="UP000825935"/>
    </source>
</evidence>
<dbReference type="InterPro" id="IPR013535">
    <property type="entry name" value="PUL_dom"/>
</dbReference>
<dbReference type="GO" id="GO:0005737">
    <property type="term" value="C:cytoplasm"/>
    <property type="evidence" value="ECO:0007669"/>
    <property type="project" value="UniProtKB-SubCell"/>
</dbReference>
<dbReference type="PROSITE" id="PS50294">
    <property type="entry name" value="WD_REPEATS_REGION"/>
    <property type="match status" value="2"/>
</dbReference>
<dbReference type="Gene3D" id="3.10.20.870">
    <property type="entry name" value="PFU (PLAA family ubiquitin binding), C-terminal domain"/>
    <property type="match status" value="1"/>
</dbReference>
<dbReference type="CDD" id="cd00200">
    <property type="entry name" value="WD40"/>
    <property type="match status" value="1"/>
</dbReference>
<gene>
    <name evidence="8" type="ORF">KP509_31G024400</name>
</gene>
<dbReference type="FunFam" id="1.25.10.10:FF:000250">
    <property type="entry name" value="Phospholipase A-2-activating protein isoform A"/>
    <property type="match status" value="1"/>
</dbReference>
<dbReference type="PROSITE" id="PS51394">
    <property type="entry name" value="PFU"/>
    <property type="match status" value="1"/>
</dbReference>
<feature type="repeat" description="WD" evidence="5">
    <location>
        <begin position="105"/>
        <end position="135"/>
    </location>
</feature>
<accession>A0A8T2QY97</accession>
<dbReference type="SUPFAM" id="SSF50978">
    <property type="entry name" value="WD40 repeat-like"/>
    <property type="match status" value="1"/>
</dbReference>
<keyword evidence="4" id="KW-0677">Repeat</keyword>
<dbReference type="Gene3D" id="1.25.10.10">
    <property type="entry name" value="Leucine-rich Repeat Variant"/>
    <property type="match status" value="1"/>
</dbReference>
<dbReference type="GO" id="GO:0005634">
    <property type="term" value="C:nucleus"/>
    <property type="evidence" value="ECO:0007669"/>
    <property type="project" value="TreeGrafter"/>
</dbReference>
<dbReference type="GO" id="GO:0043130">
    <property type="term" value="F:ubiquitin binding"/>
    <property type="evidence" value="ECO:0007669"/>
    <property type="project" value="TreeGrafter"/>
</dbReference>
<dbReference type="FunFam" id="2.130.10.10:FF:000236">
    <property type="entry name" value="Polyubiquitin binding protein (Doa1/Ufd3)"/>
    <property type="match status" value="1"/>
</dbReference>
<evidence type="ECO:0000259" key="6">
    <source>
        <dbReference type="PROSITE" id="PS51394"/>
    </source>
</evidence>
<dbReference type="PANTHER" id="PTHR19849">
    <property type="entry name" value="PHOSPHOLIPASE A-2-ACTIVATING PROTEIN"/>
    <property type="match status" value="1"/>
</dbReference>
<dbReference type="InterPro" id="IPR038122">
    <property type="entry name" value="PFU_sf"/>
</dbReference>
<dbReference type="EMBL" id="CM035436">
    <property type="protein sequence ID" value="KAH7288375.1"/>
    <property type="molecule type" value="Genomic_DNA"/>
</dbReference>
<dbReference type="Pfam" id="PF08324">
    <property type="entry name" value="PUL"/>
    <property type="match status" value="1"/>
</dbReference>